<proteinExistence type="predicted"/>
<keyword evidence="2" id="KW-1185">Reference proteome</keyword>
<dbReference type="Proteomes" id="UP001501725">
    <property type="component" value="Unassembled WGS sequence"/>
</dbReference>
<dbReference type="RefSeq" id="WP_345256284.1">
    <property type="nucleotide sequence ID" value="NZ_BAABGY010000007.1"/>
</dbReference>
<sequence length="102" mass="11815">MCLWLLWACQKKTGEKYVSFRYTQIVCDEHWATGATDSATVVSVRRYLDSLELAPLDVQVRNDGESDACGICFCRTGKRFYVTTIYEEERVRRYGVIGFQQL</sequence>
<reference evidence="2" key="1">
    <citation type="journal article" date="2019" name="Int. J. Syst. Evol. Microbiol.">
        <title>The Global Catalogue of Microorganisms (GCM) 10K type strain sequencing project: providing services to taxonomists for standard genome sequencing and annotation.</title>
        <authorList>
            <consortium name="The Broad Institute Genomics Platform"/>
            <consortium name="The Broad Institute Genome Sequencing Center for Infectious Disease"/>
            <person name="Wu L."/>
            <person name="Ma J."/>
        </authorList>
    </citation>
    <scope>NUCLEOTIDE SEQUENCE [LARGE SCALE GENOMIC DNA]</scope>
    <source>
        <strain evidence="2">JCM 17919</strain>
    </source>
</reference>
<protein>
    <recommendedName>
        <fullName evidence="3">DUF4258 domain-containing protein</fullName>
    </recommendedName>
</protein>
<name>A0ABP8H3L6_9BACT</name>
<gene>
    <name evidence="1" type="ORF">GCM10023184_27020</name>
</gene>
<evidence type="ECO:0000313" key="2">
    <source>
        <dbReference type="Proteomes" id="UP001501725"/>
    </source>
</evidence>
<evidence type="ECO:0008006" key="3">
    <source>
        <dbReference type="Google" id="ProtNLM"/>
    </source>
</evidence>
<accession>A0ABP8H3L6</accession>
<evidence type="ECO:0000313" key="1">
    <source>
        <dbReference type="EMBL" id="GAA4333672.1"/>
    </source>
</evidence>
<organism evidence="1 2">
    <name type="scientific">Flaviaesturariibacter amylovorans</name>
    <dbReference type="NCBI Taxonomy" id="1084520"/>
    <lineage>
        <taxon>Bacteria</taxon>
        <taxon>Pseudomonadati</taxon>
        <taxon>Bacteroidota</taxon>
        <taxon>Chitinophagia</taxon>
        <taxon>Chitinophagales</taxon>
        <taxon>Chitinophagaceae</taxon>
        <taxon>Flaviaestuariibacter</taxon>
    </lineage>
</organism>
<comment type="caution">
    <text evidence="1">The sequence shown here is derived from an EMBL/GenBank/DDBJ whole genome shotgun (WGS) entry which is preliminary data.</text>
</comment>
<dbReference type="EMBL" id="BAABGY010000007">
    <property type="protein sequence ID" value="GAA4333672.1"/>
    <property type="molecule type" value="Genomic_DNA"/>
</dbReference>